<name>A0A507ELS1_9FUNG</name>
<accession>A0A507ELS1</accession>
<evidence type="ECO:0000313" key="2">
    <source>
        <dbReference type="EMBL" id="TPX64180.1"/>
    </source>
</evidence>
<dbReference type="OrthoDB" id="2138997at2759"/>
<keyword evidence="3" id="KW-1185">Reference proteome</keyword>
<comment type="caution">
    <text evidence="2">The sequence shown here is derived from an EMBL/GenBank/DDBJ whole genome shotgun (WGS) entry which is preliminary data.</text>
</comment>
<evidence type="ECO:0000313" key="3">
    <source>
        <dbReference type="Proteomes" id="UP000320333"/>
    </source>
</evidence>
<feature type="region of interest" description="Disordered" evidence="1">
    <location>
        <begin position="123"/>
        <end position="186"/>
    </location>
</feature>
<feature type="compositionally biased region" description="Polar residues" evidence="1">
    <location>
        <begin position="162"/>
        <end position="172"/>
    </location>
</feature>
<sequence length="501" mass="55974">MKTVSDPLNIMMDSLTIHSHEPRVAITKENAKNLVFPRVQRARRRVTEIEAIVELEMSNRFEGLSEDQRLSVLQLVEKNAFLRKLNNPKQQQKRNSNDSMSILNSPDQEFVIHSYALMQDAEPAHRTSGGDDNSNSSDSEKPAKKDLTPREKYSRLIKRESQSLNPAASTVSVDEDNSASRGYEEMKRVTKSLQDWSQTMLASPVNLFDYEKELRKRHERQHRKRDDKIPSSPPSPLESRERNSATVNVYTMQDSSSIQATQSAQVESGATSVYGEFEILLNACKPATMESKLSIRLNVSQENNPPLSLIASLKHNLGVDIKARVETIKMEEVKNRNSDFSFSMHSHHIKNRPQYGNWYLKPESWNEFMLKSGAEKNPKPRKKMGGLVQQKLDKIMITRAKEEAAFQLALAQSYGPQTALVKPESASEQSDAVSATGVVALGKEEMGVAAAAGREGTGLGTQQSRQVSRVGSRVCSRRASRLELSLTSKSRSGSVVEASAE</sequence>
<dbReference type="EMBL" id="QEAP01000558">
    <property type="protein sequence ID" value="TPX64180.1"/>
    <property type="molecule type" value="Genomic_DNA"/>
</dbReference>
<feature type="region of interest" description="Disordered" evidence="1">
    <location>
        <begin position="216"/>
        <end position="243"/>
    </location>
</feature>
<protein>
    <submittedName>
        <fullName evidence="2">Uncharacterized protein</fullName>
    </submittedName>
</protein>
<feature type="region of interest" description="Disordered" evidence="1">
    <location>
        <begin position="452"/>
        <end position="501"/>
    </location>
</feature>
<dbReference type="AlphaFoldDB" id="A0A507ELS1"/>
<proteinExistence type="predicted"/>
<gene>
    <name evidence="2" type="ORF">CcCBS67573_g08469</name>
</gene>
<feature type="compositionally biased region" description="Basic and acidic residues" evidence="1">
    <location>
        <begin position="138"/>
        <end position="161"/>
    </location>
</feature>
<evidence type="ECO:0000256" key="1">
    <source>
        <dbReference type="SAM" id="MobiDB-lite"/>
    </source>
</evidence>
<feature type="compositionally biased region" description="Low complexity" evidence="1">
    <location>
        <begin position="462"/>
        <end position="474"/>
    </location>
</feature>
<organism evidence="2 3">
    <name type="scientific">Chytriomyces confervae</name>
    <dbReference type="NCBI Taxonomy" id="246404"/>
    <lineage>
        <taxon>Eukaryota</taxon>
        <taxon>Fungi</taxon>
        <taxon>Fungi incertae sedis</taxon>
        <taxon>Chytridiomycota</taxon>
        <taxon>Chytridiomycota incertae sedis</taxon>
        <taxon>Chytridiomycetes</taxon>
        <taxon>Chytridiales</taxon>
        <taxon>Chytriomycetaceae</taxon>
        <taxon>Chytriomyces</taxon>
    </lineage>
</organism>
<dbReference type="Proteomes" id="UP000320333">
    <property type="component" value="Unassembled WGS sequence"/>
</dbReference>
<reference evidence="2 3" key="1">
    <citation type="journal article" date="2019" name="Sci. Rep.">
        <title>Comparative genomics of chytrid fungi reveal insights into the obligate biotrophic and pathogenic lifestyle of Synchytrium endobioticum.</title>
        <authorList>
            <person name="van de Vossenberg B.T.L.H."/>
            <person name="Warris S."/>
            <person name="Nguyen H.D.T."/>
            <person name="van Gent-Pelzer M.P.E."/>
            <person name="Joly D.L."/>
            <person name="van de Geest H.C."/>
            <person name="Bonants P.J.M."/>
            <person name="Smith D.S."/>
            <person name="Levesque C.A."/>
            <person name="van der Lee T.A.J."/>
        </authorList>
    </citation>
    <scope>NUCLEOTIDE SEQUENCE [LARGE SCALE GENOMIC DNA]</scope>
    <source>
        <strain evidence="2 3">CBS 675.73</strain>
    </source>
</reference>